<evidence type="ECO:0000313" key="1">
    <source>
        <dbReference type="EMBL" id="TCJ01598.1"/>
    </source>
</evidence>
<keyword evidence="2" id="KW-1185">Reference proteome</keyword>
<proteinExistence type="predicted"/>
<organism evidence="1 2">
    <name type="scientific">Cytobacillus praedii</name>
    <dbReference type="NCBI Taxonomy" id="1742358"/>
    <lineage>
        <taxon>Bacteria</taxon>
        <taxon>Bacillati</taxon>
        <taxon>Bacillota</taxon>
        <taxon>Bacilli</taxon>
        <taxon>Bacillales</taxon>
        <taxon>Bacillaceae</taxon>
        <taxon>Cytobacillus</taxon>
    </lineage>
</organism>
<dbReference type="AlphaFoldDB" id="A0A4R1AQ41"/>
<evidence type="ECO:0000313" key="2">
    <source>
        <dbReference type="Proteomes" id="UP000293846"/>
    </source>
</evidence>
<protein>
    <submittedName>
        <fullName evidence="1">Uncharacterized protein</fullName>
    </submittedName>
</protein>
<gene>
    <name evidence="1" type="ORF">E0Y62_23185</name>
</gene>
<dbReference type="Proteomes" id="UP000293846">
    <property type="component" value="Unassembled WGS sequence"/>
</dbReference>
<reference evidence="1 2" key="1">
    <citation type="submission" date="2019-03" db="EMBL/GenBank/DDBJ databases">
        <authorList>
            <person name="Jensen L."/>
            <person name="Storgaard J."/>
            <person name="Sulaj E."/>
            <person name="Schramm A."/>
            <person name="Marshall I.P.G."/>
        </authorList>
    </citation>
    <scope>NUCLEOTIDE SEQUENCE [LARGE SCALE GENOMIC DNA]</scope>
    <source>
        <strain evidence="1 2">2017H2G3</strain>
    </source>
</reference>
<name>A0A4R1AQ41_9BACI</name>
<comment type="caution">
    <text evidence="1">The sequence shown here is derived from an EMBL/GenBank/DDBJ whole genome shotgun (WGS) entry which is preliminary data.</text>
</comment>
<dbReference type="RefSeq" id="WP_131238451.1">
    <property type="nucleotide sequence ID" value="NZ_SJTH01000056.1"/>
</dbReference>
<accession>A0A4R1AQ41</accession>
<sequence>MKLVVYLNNGKENVVTVVQYDKEKINEDLNNQQLTTVIIGDMIFSRHSVVMVAPQNETSIQ</sequence>
<dbReference type="EMBL" id="SJTH01000056">
    <property type="protein sequence ID" value="TCJ01598.1"/>
    <property type="molecule type" value="Genomic_DNA"/>
</dbReference>